<name>A0A4C1VQU7_EUMVA</name>
<comment type="caution">
    <text evidence="1">The sequence shown here is derived from an EMBL/GenBank/DDBJ whole genome shotgun (WGS) entry which is preliminary data.</text>
</comment>
<evidence type="ECO:0000313" key="1">
    <source>
        <dbReference type="EMBL" id="GBP41506.1"/>
    </source>
</evidence>
<dbReference type="AlphaFoldDB" id="A0A4C1VQU7"/>
<keyword evidence="2" id="KW-1185">Reference proteome</keyword>
<evidence type="ECO:0000313" key="2">
    <source>
        <dbReference type="Proteomes" id="UP000299102"/>
    </source>
</evidence>
<protein>
    <submittedName>
        <fullName evidence="1">Uncharacterized protein</fullName>
    </submittedName>
</protein>
<dbReference type="EMBL" id="BGZK01000400">
    <property type="protein sequence ID" value="GBP41506.1"/>
    <property type="molecule type" value="Genomic_DNA"/>
</dbReference>
<organism evidence="1 2">
    <name type="scientific">Eumeta variegata</name>
    <name type="common">Bagworm moth</name>
    <name type="synonym">Eumeta japonica</name>
    <dbReference type="NCBI Taxonomy" id="151549"/>
    <lineage>
        <taxon>Eukaryota</taxon>
        <taxon>Metazoa</taxon>
        <taxon>Ecdysozoa</taxon>
        <taxon>Arthropoda</taxon>
        <taxon>Hexapoda</taxon>
        <taxon>Insecta</taxon>
        <taxon>Pterygota</taxon>
        <taxon>Neoptera</taxon>
        <taxon>Endopterygota</taxon>
        <taxon>Lepidoptera</taxon>
        <taxon>Glossata</taxon>
        <taxon>Ditrysia</taxon>
        <taxon>Tineoidea</taxon>
        <taxon>Psychidae</taxon>
        <taxon>Oiketicinae</taxon>
        <taxon>Eumeta</taxon>
    </lineage>
</organism>
<dbReference type="Proteomes" id="UP000299102">
    <property type="component" value="Unassembled WGS sequence"/>
</dbReference>
<accession>A0A4C1VQU7</accession>
<reference evidence="1 2" key="1">
    <citation type="journal article" date="2019" name="Commun. Biol.">
        <title>The bagworm genome reveals a unique fibroin gene that provides high tensile strength.</title>
        <authorList>
            <person name="Kono N."/>
            <person name="Nakamura H."/>
            <person name="Ohtoshi R."/>
            <person name="Tomita M."/>
            <person name="Numata K."/>
            <person name="Arakawa K."/>
        </authorList>
    </citation>
    <scope>NUCLEOTIDE SEQUENCE [LARGE SCALE GENOMIC DNA]</scope>
</reference>
<proteinExistence type="predicted"/>
<sequence length="118" mass="12783">MSPSQNIPVTRVHHIVRKVFFFQCNVLLVILSHIQRETDTPASLAPVSASTKTALTPPVTVAGAGAWTIPRKWSARRGNDFDIQTLPSLSTSHPSAAVDGVQIMALVITVDLRARSSR</sequence>
<gene>
    <name evidence="1" type="ORF">EVAR_24425_1</name>
</gene>